<protein>
    <submittedName>
        <fullName evidence="1">Uncharacterized protein</fullName>
    </submittedName>
</protein>
<gene>
    <name evidence="1" type="ORF">PS659_02271</name>
</gene>
<dbReference type="AlphaFoldDB" id="A0A5E6SEY1"/>
<organism evidence="1 2">
    <name type="scientific">Pseudomonas fluorescens</name>
    <dbReference type="NCBI Taxonomy" id="294"/>
    <lineage>
        <taxon>Bacteria</taxon>
        <taxon>Pseudomonadati</taxon>
        <taxon>Pseudomonadota</taxon>
        <taxon>Gammaproteobacteria</taxon>
        <taxon>Pseudomonadales</taxon>
        <taxon>Pseudomonadaceae</taxon>
        <taxon>Pseudomonas</taxon>
    </lineage>
</organism>
<evidence type="ECO:0000313" key="1">
    <source>
        <dbReference type="EMBL" id="VVM79456.1"/>
    </source>
</evidence>
<dbReference type="Proteomes" id="UP000326729">
    <property type="component" value="Unassembled WGS sequence"/>
</dbReference>
<reference evidence="1 2" key="1">
    <citation type="submission" date="2019-09" db="EMBL/GenBank/DDBJ databases">
        <authorList>
            <person name="Chandra G."/>
            <person name="Truman W A."/>
        </authorList>
    </citation>
    <scope>NUCLEOTIDE SEQUENCE [LARGE SCALE GENOMIC DNA]</scope>
    <source>
        <strain evidence="1">PS659</strain>
    </source>
</reference>
<dbReference type="EMBL" id="CABVGY010000010">
    <property type="protein sequence ID" value="VVM79456.1"/>
    <property type="molecule type" value="Genomic_DNA"/>
</dbReference>
<proteinExistence type="predicted"/>
<name>A0A5E6SEY1_PSEFL</name>
<evidence type="ECO:0000313" key="2">
    <source>
        <dbReference type="Proteomes" id="UP000326729"/>
    </source>
</evidence>
<accession>A0A5E6SEY1</accession>
<sequence>MRTTDQLILSADSQSAICEHRSLLQVFNGYP</sequence>